<protein>
    <submittedName>
        <fullName evidence="1">Uncharacterized protein</fullName>
    </submittedName>
</protein>
<gene>
    <name evidence="1" type="ORF">ALC57_06665</name>
</gene>
<evidence type="ECO:0000313" key="2">
    <source>
        <dbReference type="Proteomes" id="UP000078492"/>
    </source>
</evidence>
<accession>A0A195E7E7</accession>
<proteinExistence type="predicted"/>
<evidence type="ECO:0000313" key="1">
    <source>
        <dbReference type="EMBL" id="KYN20759.1"/>
    </source>
</evidence>
<keyword evidence="2" id="KW-1185">Reference proteome</keyword>
<dbReference type="Proteomes" id="UP000078492">
    <property type="component" value="Unassembled WGS sequence"/>
</dbReference>
<sequence length="103" mass="12012">MTADEMEMTDNDGDQRITVLFLTTFHDAREVALSISSAFPCAKRDERMIKFWLSFREFRGHTYSESRTSQVDLNDDDIRVGIRFEEVDSSSVFEINKINDLNH</sequence>
<reference evidence="1 2" key="1">
    <citation type="submission" date="2015-09" db="EMBL/GenBank/DDBJ databases">
        <title>Trachymyrmex cornetzi WGS genome.</title>
        <authorList>
            <person name="Nygaard S."/>
            <person name="Hu H."/>
            <person name="Boomsma J."/>
            <person name="Zhang G."/>
        </authorList>
    </citation>
    <scope>NUCLEOTIDE SEQUENCE [LARGE SCALE GENOMIC DNA]</scope>
    <source>
        <strain evidence="1">Tcor2-1</strain>
        <tissue evidence="1">Whole body</tissue>
    </source>
</reference>
<organism evidence="1 2">
    <name type="scientific">Trachymyrmex cornetzi</name>
    <dbReference type="NCBI Taxonomy" id="471704"/>
    <lineage>
        <taxon>Eukaryota</taxon>
        <taxon>Metazoa</taxon>
        <taxon>Ecdysozoa</taxon>
        <taxon>Arthropoda</taxon>
        <taxon>Hexapoda</taxon>
        <taxon>Insecta</taxon>
        <taxon>Pterygota</taxon>
        <taxon>Neoptera</taxon>
        <taxon>Endopterygota</taxon>
        <taxon>Hymenoptera</taxon>
        <taxon>Apocrita</taxon>
        <taxon>Aculeata</taxon>
        <taxon>Formicoidea</taxon>
        <taxon>Formicidae</taxon>
        <taxon>Myrmicinae</taxon>
        <taxon>Trachymyrmex</taxon>
    </lineage>
</organism>
<dbReference type="EMBL" id="KQ979568">
    <property type="protein sequence ID" value="KYN20759.1"/>
    <property type="molecule type" value="Genomic_DNA"/>
</dbReference>
<dbReference type="AlphaFoldDB" id="A0A195E7E7"/>
<name>A0A195E7E7_9HYME</name>